<dbReference type="InterPro" id="IPR035595">
    <property type="entry name" value="UDP_glycos_trans_CS"/>
</dbReference>
<dbReference type="GO" id="GO:0035251">
    <property type="term" value="F:UDP-glucosyltransferase activity"/>
    <property type="evidence" value="ECO:0007669"/>
    <property type="project" value="InterPro"/>
</dbReference>
<dbReference type="EC" id="2.4.1.-" evidence="5"/>
<reference evidence="6" key="1">
    <citation type="submission" date="2016-06" db="EMBL/GenBank/DDBJ databases">
        <authorList>
            <person name="Kjaerup R.B."/>
            <person name="Dalgaard T.S."/>
            <person name="Juul-Madsen H.R."/>
        </authorList>
    </citation>
    <scope>NUCLEOTIDE SEQUENCE</scope>
</reference>
<comment type="similarity">
    <text evidence="1 4">Belongs to the UDP-glycosyltransferase family.</text>
</comment>
<dbReference type="InterPro" id="IPR050481">
    <property type="entry name" value="UDP-glycosyltransf_plant"/>
</dbReference>
<evidence type="ECO:0000256" key="1">
    <source>
        <dbReference type="ARBA" id="ARBA00009995"/>
    </source>
</evidence>
<dbReference type="PANTHER" id="PTHR48048:SF45">
    <property type="entry name" value="GLYCOSYLTRANSFERASE"/>
    <property type="match status" value="1"/>
</dbReference>
<accession>A0A1V0CH71</accession>
<name>A0A1V0CH71_9MAGN</name>
<evidence type="ECO:0000256" key="4">
    <source>
        <dbReference type="RuleBase" id="RU003718"/>
    </source>
</evidence>
<dbReference type="FunFam" id="3.40.50.2000:FF:000080">
    <property type="entry name" value="Glycosyltransferase"/>
    <property type="match status" value="1"/>
</dbReference>
<sequence>MTKAELVFIPTPVIGHIVSTVELAKLIINRNNRLSITVLVMKLPHDSSITNYTKSIGGVSSRMRFVHLSSEDSDSLEQHHHLPPAIFLTLFIENKKSHVKKAVNDITRFPDSPRLAGFVVDMFATSMIDVANEFGVPTYVYLTSGAACLSTLFHLQSIKDDGHNIIASDFKDDKVIVVPGFVNPVPANVLPSVMVDEDLGSKALLTHAKRFRESKGILINTVLELEPHTFRTLKTLSSIPKVYPVGPILDLNGGGGSEQKQADILAWLDGQPPASVVFLCFGSLGSFRVDQLKQIANGLERSGHRFLWSLRGPSAGKFSFPTDYTNLEQVLPEGFLERTSNKGKVIGWAPQVAILSHRATGGFVSHCGWNSILESLWFGVPIAALPMYAEQQLNAYEMVNELRLAVEIKLDYKIETGVVGAGELETGIRYLMEQDGEVRNNAKEMKEISKKAVIDGGSSYICLGQWISDVIQNMP</sequence>
<dbReference type="InterPro" id="IPR002213">
    <property type="entry name" value="UDP_glucos_trans"/>
</dbReference>
<evidence type="ECO:0000256" key="3">
    <source>
        <dbReference type="ARBA" id="ARBA00022679"/>
    </source>
</evidence>
<dbReference type="FunFam" id="3.40.50.2000:FF:000056">
    <property type="entry name" value="Glycosyltransferase"/>
    <property type="match status" value="1"/>
</dbReference>
<dbReference type="EMBL" id="KX394688">
    <property type="protein sequence ID" value="ARA67363.1"/>
    <property type="molecule type" value="mRNA"/>
</dbReference>
<dbReference type="PROSITE" id="PS00375">
    <property type="entry name" value="UDPGT"/>
    <property type="match status" value="1"/>
</dbReference>
<keyword evidence="2 4" id="KW-0328">Glycosyltransferase</keyword>
<evidence type="ECO:0000256" key="5">
    <source>
        <dbReference type="RuleBase" id="RU362057"/>
    </source>
</evidence>
<dbReference type="CDD" id="cd03784">
    <property type="entry name" value="GT1_Gtf-like"/>
    <property type="match status" value="1"/>
</dbReference>
<proteinExistence type="evidence at transcript level"/>
<dbReference type="PANTHER" id="PTHR48048">
    <property type="entry name" value="GLYCOSYLTRANSFERASE"/>
    <property type="match status" value="1"/>
</dbReference>
<evidence type="ECO:0000256" key="2">
    <source>
        <dbReference type="ARBA" id="ARBA00022676"/>
    </source>
</evidence>
<dbReference type="SUPFAM" id="SSF53756">
    <property type="entry name" value="UDP-Glycosyltransferase/glycogen phosphorylase"/>
    <property type="match status" value="1"/>
</dbReference>
<evidence type="ECO:0000313" key="6">
    <source>
        <dbReference type="EMBL" id="ARA67363.1"/>
    </source>
</evidence>
<dbReference type="Gene3D" id="3.40.50.2000">
    <property type="entry name" value="Glycogen Phosphorylase B"/>
    <property type="match status" value="2"/>
</dbReference>
<dbReference type="AlphaFoldDB" id="A0A1V0CH71"/>
<keyword evidence="3 4" id="KW-0808">Transferase</keyword>
<organism evidence="6">
    <name type="scientific">Paeonia delavayi</name>
    <name type="common">Delavay's tree peony</name>
    <dbReference type="NCBI Taxonomy" id="40707"/>
    <lineage>
        <taxon>Eukaryota</taxon>
        <taxon>Viridiplantae</taxon>
        <taxon>Streptophyta</taxon>
        <taxon>Embryophyta</taxon>
        <taxon>Tracheophyta</taxon>
        <taxon>Spermatophyta</taxon>
        <taxon>Magnoliopsida</taxon>
        <taxon>eudicotyledons</taxon>
        <taxon>Gunneridae</taxon>
        <taxon>Pentapetalae</taxon>
        <taxon>Saxifragales</taxon>
        <taxon>Paeoniaceae</taxon>
        <taxon>Paeonia</taxon>
    </lineage>
</organism>
<dbReference type="Pfam" id="PF00201">
    <property type="entry name" value="UDPGT"/>
    <property type="match status" value="1"/>
</dbReference>
<protein>
    <recommendedName>
        <fullName evidence="5">Glycosyltransferase</fullName>
        <ecNumber evidence="5">2.4.1.-</ecNumber>
    </recommendedName>
</protein>